<sequence length="243" mass="27754">MEFLLGSPALRDVKIVECGDISITSESHIPFEQLTSLKINHAEHQMEKPDLIFELPRRCSNIVMLELCMPLGLEFSAASPILLPSLRSLAIRSGGDNMGPLCHISAPFLEDLSLSWPYRLDNLPRLREEVIYFQQKRSFSSLSSLTIKEIRQIDKRMARMLLSAFPSIKLFRIVNVKYKITLFECLTLPGFEFTPEDASTKYRSWERQLLCNMIHSRCWTELDTSGHNGSTCLQKVTLDQGSE</sequence>
<dbReference type="Proteomes" id="UP000772434">
    <property type="component" value="Unassembled WGS sequence"/>
</dbReference>
<evidence type="ECO:0000313" key="2">
    <source>
        <dbReference type="Proteomes" id="UP000772434"/>
    </source>
</evidence>
<keyword evidence="2" id="KW-1185">Reference proteome</keyword>
<organism evidence="1 2">
    <name type="scientific">Rhodocollybia butyracea</name>
    <dbReference type="NCBI Taxonomy" id="206335"/>
    <lineage>
        <taxon>Eukaryota</taxon>
        <taxon>Fungi</taxon>
        <taxon>Dikarya</taxon>
        <taxon>Basidiomycota</taxon>
        <taxon>Agaricomycotina</taxon>
        <taxon>Agaricomycetes</taxon>
        <taxon>Agaricomycetidae</taxon>
        <taxon>Agaricales</taxon>
        <taxon>Marasmiineae</taxon>
        <taxon>Omphalotaceae</taxon>
        <taxon>Rhodocollybia</taxon>
    </lineage>
</organism>
<evidence type="ECO:0000313" key="1">
    <source>
        <dbReference type="EMBL" id="KAF9067665.1"/>
    </source>
</evidence>
<dbReference type="SUPFAM" id="SSF52047">
    <property type="entry name" value="RNI-like"/>
    <property type="match status" value="1"/>
</dbReference>
<gene>
    <name evidence="1" type="ORF">BDP27DRAFT_1448955</name>
</gene>
<comment type="caution">
    <text evidence="1">The sequence shown here is derived from an EMBL/GenBank/DDBJ whole genome shotgun (WGS) entry which is preliminary data.</text>
</comment>
<dbReference type="Gene3D" id="3.80.10.10">
    <property type="entry name" value="Ribonuclease Inhibitor"/>
    <property type="match status" value="1"/>
</dbReference>
<reference evidence="1" key="1">
    <citation type="submission" date="2020-11" db="EMBL/GenBank/DDBJ databases">
        <authorList>
            <consortium name="DOE Joint Genome Institute"/>
            <person name="Ahrendt S."/>
            <person name="Riley R."/>
            <person name="Andreopoulos W."/>
            <person name="Labutti K."/>
            <person name="Pangilinan J."/>
            <person name="Ruiz-Duenas F.J."/>
            <person name="Barrasa J.M."/>
            <person name="Sanchez-Garcia M."/>
            <person name="Camarero S."/>
            <person name="Miyauchi S."/>
            <person name="Serrano A."/>
            <person name="Linde D."/>
            <person name="Babiker R."/>
            <person name="Drula E."/>
            <person name="Ayuso-Fernandez I."/>
            <person name="Pacheco R."/>
            <person name="Padilla G."/>
            <person name="Ferreira P."/>
            <person name="Barriuso J."/>
            <person name="Kellner H."/>
            <person name="Castanera R."/>
            <person name="Alfaro M."/>
            <person name="Ramirez L."/>
            <person name="Pisabarro A.G."/>
            <person name="Kuo A."/>
            <person name="Tritt A."/>
            <person name="Lipzen A."/>
            <person name="He G."/>
            <person name="Yan M."/>
            <person name="Ng V."/>
            <person name="Cullen D."/>
            <person name="Martin F."/>
            <person name="Rosso M.-N."/>
            <person name="Henrissat B."/>
            <person name="Hibbett D."/>
            <person name="Martinez A.T."/>
            <person name="Grigoriev I.V."/>
        </authorList>
    </citation>
    <scope>NUCLEOTIDE SEQUENCE</scope>
    <source>
        <strain evidence="1">AH 40177</strain>
    </source>
</reference>
<dbReference type="EMBL" id="JADNRY010000070">
    <property type="protein sequence ID" value="KAF9067665.1"/>
    <property type="molecule type" value="Genomic_DNA"/>
</dbReference>
<dbReference type="InterPro" id="IPR032675">
    <property type="entry name" value="LRR_dom_sf"/>
</dbReference>
<dbReference type="OrthoDB" id="3127661at2759"/>
<dbReference type="AlphaFoldDB" id="A0A9P5U5D2"/>
<proteinExistence type="predicted"/>
<name>A0A9P5U5D2_9AGAR</name>
<protein>
    <submittedName>
        <fullName evidence="1">Uncharacterized protein</fullName>
    </submittedName>
</protein>
<accession>A0A9P5U5D2</accession>